<dbReference type="AlphaFoldDB" id="A0A430S2L9"/>
<name>A0A430S2L9_THESC</name>
<dbReference type="EMBL" id="PELY01000044">
    <property type="protein sequence ID" value="RTH27974.1"/>
    <property type="molecule type" value="Genomic_DNA"/>
</dbReference>
<proteinExistence type="predicted"/>
<organism evidence="1 2">
    <name type="scientific">Thermus scotoductus</name>
    <dbReference type="NCBI Taxonomy" id="37636"/>
    <lineage>
        <taxon>Bacteria</taxon>
        <taxon>Thermotogati</taxon>
        <taxon>Deinococcota</taxon>
        <taxon>Deinococci</taxon>
        <taxon>Thermales</taxon>
        <taxon>Thermaceae</taxon>
        <taxon>Thermus</taxon>
    </lineage>
</organism>
<dbReference type="Proteomes" id="UP000287306">
    <property type="component" value="Unassembled WGS sequence"/>
</dbReference>
<dbReference type="RefSeq" id="WP_126169805.1">
    <property type="nucleotide sequence ID" value="NZ_PELY01000044.1"/>
</dbReference>
<accession>A0A430S2L9</accession>
<sequence length="116" mass="13922">MYRINRPVAESWEKIFKTFPRWRLPLLVERFKEEAHFMGIPVPGFLPKRARVGYVRGQFRAELVGVWKEAWRLVDSARFTDPEWAMEWSVRLNRSPLEKVPVLLDEMRRSRTKPVP</sequence>
<gene>
    <name evidence="1" type="ORF">CSW38_02055</name>
</gene>
<protein>
    <submittedName>
        <fullName evidence="1">Uncharacterized protein</fullName>
    </submittedName>
</protein>
<comment type="caution">
    <text evidence="1">The sequence shown here is derived from an EMBL/GenBank/DDBJ whole genome shotgun (WGS) entry which is preliminary data.</text>
</comment>
<reference evidence="1 2" key="1">
    <citation type="journal article" date="2019" name="Extremophiles">
        <title>Biogeography of thermophiles and predominance of Thermus scotoductus in domestic water heaters.</title>
        <authorList>
            <person name="Wilpiszeski R.L."/>
            <person name="Zhang Z."/>
            <person name="House C.H."/>
        </authorList>
    </citation>
    <scope>NUCLEOTIDE SEQUENCE [LARGE SCALE GENOMIC DNA]</scope>
    <source>
        <strain evidence="1 2">25_S25</strain>
    </source>
</reference>
<evidence type="ECO:0000313" key="1">
    <source>
        <dbReference type="EMBL" id="RTH27974.1"/>
    </source>
</evidence>
<evidence type="ECO:0000313" key="2">
    <source>
        <dbReference type="Proteomes" id="UP000287306"/>
    </source>
</evidence>